<dbReference type="EMBL" id="MU859100">
    <property type="protein sequence ID" value="KAK3953742.1"/>
    <property type="molecule type" value="Genomic_DNA"/>
</dbReference>
<name>A0AAN6P1B0_9PEZI</name>
<feature type="transmembrane region" description="Helical" evidence="2">
    <location>
        <begin position="176"/>
        <end position="195"/>
    </location>
</feature>
<feature type="compositionally biased region" description="Low complexity" evidence="1">
    <location>
        <begin position="39"/>
        <end position="66"/>
    </location>
</feature>
<dbReference type="InterPro" id="IPR005804">
    <property type="entry name" value="FA_desaturase_dom"/>
</dbReference>
<sequence>MEHIVFAHDLTKADRVVLETLATDYSDHLKTKDSQVPPDSAYASASDTEATETTGTKETGATSTYTHGSAKGGVNKDVAGVSQRKSATRTSEAITRLSALNDPTSPSFEPTITNFFDLADLQSFTWLPSSVLNAYTQWASSLIRVPTDILMITHLLLYFSTTVPSALYLLFIRFSWPHAVLHAVINGWYVGTYTLMMHQHIHMRGILTRDKLWTRLFDAVFPYLLDPLMGHTWNSYYYHHVKHHHVEGNGPDDLSSTIRYQRDELSEFLKYVGRFYFLVWLDLPLYFMRKGRYVEGAKAAFWEYASYAMYVFLWKYAPGGGKATFWTLVLPFLVLRVALMAGNWGQHAFVDDEEPESDYRSSVTLVDVASNRHCYNDGYHTSHHLNPLRHWREHPVAFLKGKETYAAENALVFHNIDYMMVTVRLLRKDYMTLAKCLVPIGEFQMNMTLEERAAYLQRKTRRFSEEEIKAKFGKKAN</sequence>
<keyword evidence="2" id="KW-1133">Transmembrane helix</keyword>
<keyword evidence="2" id="KW-0472">Membrane</keyword>
<accession>A0AAN6P1B0</accession>
<dbReference type="PANTHER" id="PTHR36459">
    <property type="entry name" value="ORF"/>
    <property type="match status" value="1"/>
</dbReference>
<dbReference type="PANTHER" id="PTHR36459:SF1">
    <property type="entry name" value="FATTY ACID DESATURASE DOMAIN-CONTAINING PROTEIN-RELATED"/>
    <property type="match status" value="1"/>
</dbReference>
<evidence type="ECO:0000313" key="5">
    <source>
        <dbReference type="Proteomes" id="UP001303222"/>
    </source>
</evidence>
<gene>
    <name evidence="4" type="ORF">QBC32DRAFT_338033</name>
</gene>
<dbReference type="Pfam" id="PF00487">
    <property type="entry name" value="FA_desaturase"/>
    <property type="match status" value="1"/>
</dbReference>
<dbReference type="Proteomes" id="UP001303222">
    <property type="component" value="Unassembled WGS sequence"/>
</dbReference>
<keyword evidence="2" id="KW-0812">Transmembrane</keyword>
<evidence type="ECO:0000256" key="1">
    <source>
        <dbReference type="SAM" id="MobiDB-lite"/>
    </source>
</evidence>
<organism evidence="4 5">
    <name type="scientific">Pseudoneurospora amorphoporcata</name>
    <dbReference type="NCBI Taxonomy" id="241081"/>
    <lineage>
        <taxon>Eukaryota</taxon>
        <taxon>Fungi</taxon>
        <taxon>Dikarya</taxon>
        <taxon>Ascomycota</taxon>
        <taxon>Pezizomycotina</taxon>
        <taxon>Sordariomycetes</taxon>
        <taxon>Sordariomycetidae</taxon>
        <taxon>Sordariales</taxon>
        <taxon>Sordariaceae</taxon>
        <taxon>Pseudoneurospora</taxon>
    </lineage>
</organism>
<feature type="domain" description="Fatty acid desaturase" evidence="3">
    <location>
        <begin position="175"/>
        <end position="411"/>
    </location>
</feature>
<evidence type="ECO:0000259" key="3">
    <source>
        <dbReference type="Pfam" id="PF00487"/>
    </source>
</evidence>
<reference evidence="4" key="1">
    <citation type="journal article" date="2023" name="Mol. Phylogenet. Evol.">
        <title>Genome-scale phylogeny and comparative genomics of the fungal order Sordariales.</title>
        <authorList>
            <person name="Hensen N."/>
            <person name="Bonometti L."/>
            <person name="Westerberg I."/>
            <person name="Brannstrom I.O."/>
            <person name="Guillou S."/>
            <person name="Cros-Aarteil S."/>
            <person name="Calhoun S."/>
            <person name="Haridas S."/>
            <person name="Kuo A."/>
            <person name="Mondo S."/>
            <person name="Pangilinan J."/>
            <person name="Riley R."/>
            <person name="LaButti K."/>
            <person name="Andreopoulos B."/>
            <person name="Lipzen A."/>
            <person name="Chen C."/>
            <person name="Yan M."/>
            <person name="Daum C."/>
            <person name="Ng V."/>
            <person name="Clum A."/>
            <person name="Steindorff A."/>
            <person name="Ohm R.A."/>
            <person name="Martin F."/>
            <person name="Silar P."/>
            <person name="Natvig D.O."/>
            <person name="Lalanne C."/>
            <person name="Gautier V."/>
            <person name="Ament-Velasquez S.L."/>
            <person name="Kruys A."/>
            <person name="Hutchinson M.I."/>
            <person name="Powell A.J."/>
            <person name="Barry K."/>
            <person name="Miller A.N."/>
            <person name="Grigoriev I.V."/>
            <person name="Debuchy R."/>
            <person name="Gladieux P."/>
            <person name="Hiltunen Thoren M."/>
            <person name="Johannesson H."/>
        </authorList>
    </citation>
    <scope>NUCLEOTIDE SEQUENCE</scope>
    <source>
        <strain evidence="4">CBS 626.80</strain>
    </source>
</reference>
<evidence type="ECO:0000313" key="4">
    <source>
        <dbReference type="EMBL" id="KAK3953742.1"/>
    </source>
</evidence>
<comment type="caution">
    <text evidence="4">The sequence shown here is derived from an EMBL/GenBank/DDBJ whole genome shotgun (WGS) entry which is preliminary data.</text>
</comment>
<dbReference type="AlphaFoldDB" id="A0AAN6P1B0"/>
<proteinExistence type="predicted"/>
<evidence type="ECO:0000256" key="2">
    <source>
        <dbReference type="SAM" id="Phobius"/>
    </source>
</evidence>
<protein>
    <recommendedName>
        <fullName evidence="3">Fatty acid desaturase domain-containing protein</fullName>
    </recommendedName>
</protein>
<dbReference type="GO" id="GO:0006629">
    <property type="term" value="P:lipid metabolic process"/>
    <property type="evidence" value="ECO:0007669"/>
    <property type="project" value="InterPro"/>
</dbReference>
<feature type="region of interest" description="Disordered" evidence="1">
    <location>
        <begin position="29"/>
        <end position="69"/>
    </location>
</feature>
<reference evidence="4" key="2">
    <citation type="submission" date="2023-06" db="EMBL/GenBank/DDBJ databases">
        <authorList>
            <consortium name="Lawrence Berkeley National Laboratory"/>
            <person name="Mondo S.J."/>
            <person name="Hensen N."/>
            <person name="Bonometti L."/>
            <person name="Westerberg I."/>
            <person name="Brannstrom I.O."/>
            <person name="Guillou S."/>
            <person name="Cros-Aarteil S."/>
            <person name="Calhoun S."/>
            <person name="Haridas S."/>
            <person name="Kuo A."/>
            <person name="Pangilinan J."/>
            <person name="Riley R."/>
            <person name="Labutti K."/>
            <person name="Andreopoulos B."/>
            <person name="Lipzen A."/>
            <person name="Chen C."/>
            <person name="Yanf M."/>
            <person name="Daum C."/>
            <person name="Ng V."/>
            <person name="Clum A."/>
            <person name="Steindorff A."/>
            <person name="Ohm R."/>
            <person name="Martin F."/>
            <person name="Silar P."/>
            <person name="Natvig D."/>
            <person name="Lalanne C."/>
            <person name="Gautier V."/>
            <person name="Ament-Velasquez S.L."/>
            <person name="Kruys A."/>
            <person name="Hutchinson M.I."/>
            <person name="Powell A.J."/>
            <person name="Barry K."/>
            <person name="Miller A.N."/>
            <person name="Grigoriev I.V."/>
            <person name="Debuchy R."/>
            <person name="Gladieux P."/>
            <person name="Thoren M.H."/>
            <person name="Johannesson H."/>
        </authorList>
    </citation>
    <scope>NUCLEOTIDE SEQUENCE</scope>
    <source>
        <strain evidence="4">CBS 626.80</strain>
    </source>
</reference>
<keyword evidence="5" id="KW-1185">Reference proteome</keyword>
<feature type="transmembrane region" description="Helical" evidence="2">
    <location>
        <begin position="149"/>
        <end position="170"/>
    </location>
</feature>